<dbReference type="PROSITE" id="PS50894">
    <property type="entry name" value="HPT"/>
    <property type="match status" value="1"/>
</dbReference>
<keyword evidence="7" id="KW-0597">Phosphoprotein</keyword>
<dbReference type="PANTHER" id="PTHR35308:SF10">
    <property type="entry name" value="COX VIIA-LIKE PROTEIN"/>
    <property type="match status" value="1"/>
</dbReference>
<dbReference type="InterPro" id="IPR008207">
    <property type="entry name" value="Sig_transdc_His_kin_Hpt_dom"/>
</dbReference>
<evidence type="ECO:0000313" key="9">
    <source>
        <dbReference type="EMBL" id="EXB53714.1"/>
    </source>
</evidence>
<feature type="domain" description="HPt" evidence="8">
    <location>
        <begin position="39"/>
        <end position="141"/>
    </location>
</feature>
<evidence type="ECO:0000256" key="6">
    <source>
        <dbReference type="ARBA" id="ARBA00023136"/>
    </source>
</evidence>
<protein>
    <submittedName>
        <fullName evidence="9">Histidine-containing phosphotransfer protein 1</fullName>
    </submittedName>
</protein>
<dbReference type="Pfam" id="PF01627">
    <property type="entry name" value="Hpt"/>
    <property type="match status" value="1"/>
</dbReference>
<evidence type="ECO:0000256" key="4">
    <source>
        <dbReference type="ARBA" id="ARBA00022864"/>
    </source>
</evidence>
<evidence type="ECO:0000259" key="8">
    <source>
        <dbReference type="PROSITE" id="PS50894"/>
    </source>
</evidence>
<dbReference type="GO" id="GO:0005829">
    <property type="term" value="C:cytosol"/>
    <property type="evidence" value="ECO:0007669"/>
    <property type="project" value="UniProtKB-SubCell"/>
</dbReference>
<keyword evidence="6" id="KW-0472">Membrane</keyword>
<evidence type="ECO:0000313" key="10">
    <source>
        <dbReference type="Proteomes" id="UP000030645"/>
    </source>
</evidence>
<keyword evidence="10" id="KW-1185">Reference proteome</keyword>
<evidence type="ECO:0000256" key="2">
    <source>
        <dbReference type="ARBA" id="ARBA00004514"/>
    </source>
</evidence>
<feature type="modified residue" description="Phosphohistidine" evidence="7">
    <location>
        <position position="80"/>
    </location>
</feature>
<evidence type="ECO:0000256" key="3">
    <source>
        <dbReference type="ARBA" id="ARBA00022792"/>
    </source>
</evidence>
<dbReference type="Pfam" id="PF02238">
    <property type="entry name" value="COX7a"/>
    <property type="match status" value="1"/>
</dbReference>
<dbReference type="Proteomes" id="UP000030645">
    <property type="component" value="Unassembled WGS sequence"/>
</dbReference>
<dbReference type="AlphaFoldDB" id="W9R3F4"/>
<dbReference type="STRING" id="981085.W9R3F4"/>
<keyword evidence="5" id="KW-0496">Mitochondrion</keyword>
<dbReference type="PANTHER" id="PTHR35308">
    <property type="entry name" value="CYTOCHROME C OXIDASE SUBUNIT 7"/>
    <property type="match status" value="1"/>
</dbReference>
<reference evidence="10" key="1">
    <citation type="submission" date="2013-01" db="EMBL/GenBank/DDBJ databases">
        <title>Draft Genome Sequence of a Mulberry Tree, Morus notabilis C.K. Schneid.</title>
        <authorList>
            <person name="He N."/>
            <person name="Zhao S."/>
        </authorList>
    </citation>
    <scope>NUCLEOTIDE SEQUENCE</scope>
</reference>
<dbReference type="Gene3D" id="1.20.120.160">
    <property type="entry name" value="HPT domain"/>
    <property type="match status" value="1"/>
</dbReference>
<dbReference type="GO" id="GO:0005743">
    <property type="term" value="C:mitochondrial inner membrane"/>
    <property type="evidence" value="ECO:0007669"/>
    <property type="project" value="UniProtKB-SubCell"/>
</dbReference>
<dbReference type="EMBL" id="KE344107">
    <property type="protein sequence ID" value="EXB53714.1"/>
    <property type="molecule type" value="Genomic_DNA"/>
</dbReference>
<keyword evidence="3" id="KW-0999">Mitochondrion inner membrane</keyword>
<evidence type="ECO:0000256" key="7">
    <source>
        <dbReference type="PROSITE-ProRule" id="PRU00110"/>
    </source>
</evidence>
<proteinExistence type="predicted"/>
<dbReference type="eggNOG" id="KOG4747">
    <property type="taxonomic scope" value="Eukaryota"/>
</dbReference>
<dbReference type="InterPro" id="IPR036641">
    <property type="entry name" value="HPT_dom_sf"/>
</dbReference>
<dbReference type="InterPro" id="IPR039297">
    <property type="entry name" value="COX7a"/>
</dbReference>
<evidence type="ECO:0000256" key="5">
    <source>
        <dbReference type="ARBA" id="ARBA00023128"/>
    </source>
</evidence>
<sequence>MVGVSLAQHLNIFIRNLNEQGILDRNFNVLEMIRDQGGNPLYISQTISTYFHNAEESIERLTGLVSEPVINFAQVKDAAHRLKGCSTGIGGCSVVRACQELERVCDDNNKDRCLESVGRVKEKYCTLYQNLCRISAMPDAAEPPFRPREKLLEKQKHFQSIHKHTYLKGPIDKITSVAIPIALAASSLYLIGRGIYNLSHGIGKKE</sequence>
<dbReference type="GO" id="GO:0009736">
    <property type="term" value="P:cytokinin-activated signaling pathway"/>
    <property type="evidence" value="ECO:0007669"/>
    <property type="project" value="UniProtKB-KW"/>
</dbReference>
<dbReference type="SUPFAM" id="SSF47226">
    <property type="entry name" value="Histidine-containing phosphotransfer domain, HPT domain"/>
    <property type="match status" value="1"/>
</dbReference>
<accession>W9R3F4</accession>
<name>W9R3F4_9ROSA</name>
<organism evidence="9 10">
    <name type="scientific">Morus notabilis</name>
    <dbReference type="NCBI Taxonomy" id="981085"/>
    <lineage>
        <taxon>Eukaryota</taxon>
        <taxon>Viridiplantae</taxon>
        <taxon>Streptophyta</taxon>
        <taxon>Embryophyta</taxon>
        <taxon>Tracheophyta</taxon>
        <taxon>Spermatophyta</taxon>
        <taxon>Magnoliopsida</taxon>
        <taxon>eudicotyledons</taxon>
        <taxon>Gunneridae</taxon>
        <taxon>Pentapetalae</taxon>
        <taxon>rosids</taxon>
        <taxon>fabids</taxon>
        <taxon>Rosales</taxon>
        <taxon>Moraceae</taxon>
        <taxon>Moreae</taxon>
        <taxon>Morus</taxon>
    </lineage>
</organism>
<evidence type="ECO:0000256" key="1">
    <source>
        <dbReference type="ARBA" id="ARBA00004273"/>
    </source>
</evidence>
<gene>
    <name evidence="9" type="ORF">L484_008998</name>
</gene>
<dbReference type="GO" id="GO:0000160">
    <property type="term" value="P:phosphorelay signal transduction system"/>
    <property type="evidence" value="ECO:0007669"/>
    <property type="project" value="InterPro"/>
</dbReference>
<keyword evidence="4" id="KW-0932">Cytokinin signaling pathway</keyword>
<comment type="subcellular location">
    <subcellularLocation>
        <location evidence="2">Cytoplasm</location>
        <location evidence="2">Cytosol</location>
    </subcellularLocation>
    <subcellularLocation>
        <location evidence="1">Mitochondrion inner membrane</location>
    </subcellularLocation>
</comment>